<evidence type="ECO:0000313" key="1">
    <source>
        <dbReference type="EMBL" id="KAF3597876.1"/>
    </source>
</evidence>
<accession>A0ABQ7EN40</accession>
<gene>
    <name evidence="1" type="ORF">DY000_02023242</name>
</gene>
<comment type="caution">
    <text evidence="1">The sequence shown here is derived from an EMBL/GenBank/DDBJ whole genome shotgun (WGS) entry which is preliminary data.</text>
</comment>
<dbReference type="Proteomes" id="UP000266723">
    <property type="component" value="Unassembled WGS sequence"/>
</dbReference>
<dbReference type="EMBL" id="QGKV02000299">
    <property type="protein sequence ID" value="KAF3597876.1"/>
    <property type="molecule type" value="Genomic_DNA"/>
</dbReference>
<protein>
    <submittedName>
        <fullName evidence="1">Uncharacterized protein</fullName>
    </submittedName>
</protein>
<proteinExistence type="predicted"/>
<reference evidence="1 2" key="1">
    <citation type="journal article" date="2020" name="BMC Genomics">
        <title>Intraspecific diversification of the crop wild relative Brassica cretica Lam. using demographic model selection.</title>
        <authorList>
            <person name="Kioukis A."/>
            <person name="Michalopoulou V.A."/>
            <person name="Briers L."/>
            <person name="Pirintsos S."/>
            <person name="Studholme D.J."/>
            <person name="Pavlidis P."/>
            <person name="Sarris P.F."/>
        </authorList>
    </citation>
    <scope>NUCLEOTIDE SEQUENCE [LARGE SCALE GENOMIC DNA]</scope>
    <source>
        <strain evidence="2">cv. PFS-1207/04</strain>
    </source>
</reference>
<organism evidence="1 2">
    <name type="scientific">Brassica cretica</name>
    <name type="common">Mustard</name>
    <dbReference type="NCBI Taxonomy" id="69181"/>
    <lineage>
        <taxon>Eukaryota</taxon>
        <taxon>Viridiplantae</taxon>
        <taxon>Streptophyta</taxon>
        <taxon>Embryophyta</taxon>
        <taxon>Tracheophyta</taxon>
        <taxon>Spermatophyta</taxon>
        <taxon>Magnoliopsida</taxon>
        <taxon>eudicotyledons</taxon>
        <taxon>Gunneridae</taxon>
        <taxon>Pentapetalae</taxon>
        <taxon>rosids</taxon>
        <taxon>malvids</taxon>
        <taxon>Brassicales</taxon>
        <taxon>Brassicaceae</taxon>
        <taxon>Brassiceae</taxon>
        <taxon>Brassica</taxon>
    </lineage>
</organism>
<evidence type="ECO:0000313" key="2">
    <source>
        <dbReference type="Proteomes" id="UP000266723"/>
    </source>
</evidence>
<keyword evidence="2" id="KW-1185">Reference proteome</keyword>
<name>A0ABQ7EN40_BRACR</name>
<sequence>MKSSIEYRAGEEGPIESVDVIGERYDRLSSLLRGRGTVGFSQVWLRDVEASTAPSSPADDPGMWKL</sequence>